<evidence type="ECO:0000313" key="3">
    <source>
        <dbReference type="Proteomes" id="UP001295794"/>
    </source>
</evidence>
<keyword evidence="3" id="KW-1185">Reference proteome</keyword>
<reference evidence="2" key="1">
    <citation type="submission" date="2023-11" db="EMBL/GenBank/DDBJ databases">
        <authorList>
            <person name="De Vega J J."/>
            <person name="De Vega J J."/>
        </authorList>
    </citation>
    <scope>NUCLEOTIDE SEQUENCE</scope>
</reference>
<gene>
    <name evidence="2" type="ORF">MYCIT1_LOCUS20707</name>
</gene>
<feature type="compositionally biased region" description="Pro residues" evidence="1">
    <location>
        <begin position="1"/>
        <end position="12"/>
    </location>
</feature>
<sequence length="434" mass="48797">MSEPPESSPPADSPSVLPAPTHTKPSRCSSTLFTAPIMPLKDHEVLELISGKLPRFHTGPLTTDILCHGENACISWFKHKDVDNNKQTLYLIELFEDPKVHLYLLADAAHINTLSTKEFFKDLTLTFLPINWDDNVCTKLMSTSMTATASFQEYANRCFKPNAQLACAGKALDPVKLCPILEAGMDRGLYTCYRKDKITKDLPFSTAYELAAWIREVHCVDEEHLEGIEKQCTIFAKFQHKNMGCKKKDKHRTMTNEEEHPAKHVLTEDKRNILHANNGCNICRKVFVGNNHQGCQNWPDALTYVPITEQTVMAAKASHAANAVKKNRKLVAIIMPNIVNDNLSFETDNSLDHSPCKQRKMMKHNQELMMLAPADVIGAVRARIETLARWEDLQKRGDALQEKYASIFEPIPHIDALPDKVTVEAGNAERTGVN</sequence>
<protein>
    <submittedName>
        <fullName evidence="2">Uncharacterized protein</fullName>
    </submittedName>
</protein>
<feature type="region of interest" description="Disordered" evidence="1">
    <location>
        <begin position="1"/>
        <end position="27"/>
    </location>
</feature>
<proteinExistence type="predicted"/>
<name>A0AAD2HGY9_9AGAR</name>
<dbReference type="Proteomes" id="UP001295794">
    <property type="component" value="Unassembled WGS sequence"/>
</dbReference>
<evidence type="ECO:0000313" key="2">
    <source>
        <dbReference type="EMBL" id="CAK5273902.1"/>
    </source>
</evidence>
<comment type="caution">
    <text evidence="2">The sequence shown here is derived from an EMBL/GenBank/DDBJ whole genome shotgun (WGS) entry which is preliminary data.</text>
</comment>
<evidence type="ECO:0000256" key="1">
    <source>
        <dbReference type="SAM" id="MobiDB-lite"/>
    </source>
</evidence>
<organism evidence="2 3">
    <name type="scientific">Mycena citricolor</name>
    <dbReference type="NCBI Taxonomy" id="2018698"/>
    <lineage>
        <taxon>Eukaryota</taxon>
        <taxon>Fungi</taxon>
        <taxon>Dikarya</taxon>
        <taxon>Basidiomycota</taxon>
        <taxon>Agaricomycotina</taxon>
        <taxon>Agaricomycetes</taxon>
        <taxon>Agaricomycetidae</taxon>
        <taxon>Agaricales</taxon>
        <taxon>Marasmiineae</taxon>
        <taxon>Mycenaceae</taxon>
        <taxon>Mycena</taxon>
    </lineage>
</organism>
<dbReference type="EMBL" id="CAVNYO010000399">
    <property type="protein sequence ID" value="CAK5273902.1"/>
    <property type="molecule type" value="Genomic_DNA"/>
</dbReference>
<feature type="non-terminal residue" evidence="2">
    <location>
        <position position="1"/>
    </location>
</feature>
<accession>A0AAD2HGY9</accession>
<dbReference type="AlphaFoldDB" id="A0AAD2HGY9"/>